<feature type="signal peptide" evidence="7">
    <location>
        <begin position="1"/>
        <end position="29"/>
    </location>
</feature>
<dbReference type="PANTHER" id="PTHR43806">
    <property type="entry name" value="PEPTIDASE S8"/>
    <property type="match status" value="1"/>
</dbReference>
<keyword evidence="10" id="KW-1185">Reference proteome</keyword>
<evidence type="ECO:0000256" key="1">
    <source>
        <dbReference type="ARBA" id="ARBA00011073"/>
    </source>
</evidence>
<proteinExistence type="inferred from homology"/>
<keyword evidence="7" id="KW-0732">Signal</keyword>
<feature type="domain" description="Peptidase S8/S53" evidence="8">
    <location>
        <begin position="54"/>
        <end position="295"/>
    </location>
</feature>
<dbReference type="InterPro" id="IPR015500">
    <property type="entry name" value="Peptidase_S8_subtilisin-rel"/>
</dbReference>
<comment type="caution">
    <text evidence="9">The sequence shown here is derived from an EMBL/GenBank/DDBJ whole genome shotgun (WGS) entry which is preliminary data.</text>
</comment>
<protein>
    <submittedName>
        <fullName evidence="9">S8 family serine peptidase</fullName>
    </submittedName>
</protein>
<feature type="active site" description="Charge relay system" evidence="5">
    <location>
        <position position="247"/>
    </location>
</feature>
<dbReference type="Pfam" id="PF00082">
    <property type="entry name" value="Peptidase_S8"/>
    <property type="match status" value="1"/>
</dbReference>
<dbReference type="InterPro" id="IPR023827">
    <property type="entry name" value="Peptidase_S8_Asp-AS"/>
</dbReference>
<keyword evidence="6" id="KW-1133">Transmembrane helix</keyword>
<accession>A0ABW2GZC7</accession>
<feature type="chain" id="PRO_5046675295" evidence="7">
    <location>
        <begin position="30"/>
        <end position="355"/>
    </location>
</feature>
<evidence type="ECO:0000313" key="9">
    <source>
        <dbReference type="EMBL" id="MFC7243373.1"/>
    </source>
</evidence>
<dbReference type="Proteomes" id="UP001596392">
    <property type="component" value="Unassembled WGS sequence"/>
</dbReference>
<gene>
    <name evidence="9" type="ORF">ACFQO7_12875</name>
</gene>
<feature type="active site" description="Charge relay system" evidence="5">
    <location>
        <position position="63"/>
    </location>
</feature>
<keyword evidence="2 5" id="KW-0645">Protease</keyword>
<feature type="active site" description="Charge relay system" evidence="5">
    <location>
        <position position="97"/>
    </location>
</feature>
<dbReference type="SUPFAM" id="SSF52743">
    <property type="entry name" value="Subtilisin-like"/>
    <property type="match status" value="1"/>
</dbReference>
<keyword evidence="4 5" id="KW-0720">Serine protease</keyword>
<dbReference type="PROSITE" id="PS51892">
    <property type="entry name" value="SUBTILASE"/>
    <property type="match status" value="1"/>
</dbReference>
<organism evidence="9 10">
    <name type="scientific">Catellatospora aurea</name>
    <dbReference type="NCBI Taxonomy" id="1337874"/>
    <lineage>
        <taxon>Bacteria</taxon>
        <taxon>Bacillati</taxon>
        <taxon>Actinomycetota</taxon>
        <taxon>Actinomycetes</taxon>
        <taxon>Micromonosporales</taxon>
        <taxon>Micromonosporaceae</taxon>
        <taxon>Catellatospora</taxon>
    </lineage>
</organism>
<dbReference type="EMBL" id="JBHTAC010000010">
    <property type="protein sequence ID" value="MFC7243373.1"/>
    <property type="molecule type" value="Genomic_DNA"/>
</dbReference>
<evidence type="ECO:0000256" key="4">
    <source>
        <dbReference type="ARBA" id="ARBA00022825"/>
    </source>
</evidence>
<dbReference type="PANTHER" id="PTHR43806:SF11">
    <property type="entry name" value="CEREVISIN-RELATED"/>
    <property type="match status" value="1"/>
</dbReference>
<evidence type="ECO:0000256" key="5">
    <source>
        <dbReference type="PROSITE-ProRule" id="PRU01240"/>
    </source>
</evidence>
<dbReference type="Gene3D" id="3.40.50.200">
    <property type="entry name" value="Peptidase S8/S53 domain"/>
    <property type="match status" value="1"/>
</dbReference>
<evidence type="ECO:0000256" key="3">
    <source>
        <dbReference type="ARBA" id="ARBA00022801"/>
    </source>
</evidence>
<dbReference type="InterPro" id="IPR036852">
    <property type="entry name" value="Peptidase_S8/S53_dom_sf"/>
</dbReference>
<keyword evidence="6" id="KW-0812">Transmembrane</keyword>
<sequence length="355" mass="35827">MNILPGASRIAGTLVLAVGLFAAPSPTQAADDISNGQWFHTFLRTPKAHETTNGTGITVAVLDSGVDSTHPDLSGSVLPGKDFVKTGGDGRIDLGGHGTAMAGLIAAHGRVDGIAPGAKVLPVRFTQYERGSSALLSEAIRWAAGQNVGVISISIGLSRDDALVRQAVQEALAKDIVIVAAVGNAPDAKAAEYPAAYPGVLAVGCVDKDGSHAAVSVVSPRVDVVAPCVGITSTHAKHLWSITAGTSGSTAITAGAAALVRSAHPELSATQVIHRLTATAVDKGPSGRDNRYGYGVLDLVAALTAAVPASSSPTPGSNAPHEEPVPGSSTTLLLITGAVVVIGVAALVLRSRRKR</sequence>
<evidence type="ECO:0000256" key="2">
    <source>
        <dbReference type="ARBA" id="ARBA00022670"/>
    </source>
</evidence>
<evidence type="ECO:0000256" key="6">
    <source>
        <dbReference type="SAM" id="Phobius"/>
    </source>
</evidence>
<name>A0ABW2GZC7_9ACTN</name>
<dbReference type="InterPro" id="IPR050131">
    <property type="entry name" value="Peptidase_S8_subtilisin-like"/>
</dbReference>
<dbReference type="InterPro" id="IPR000209">
    <property type="entry name" value="Peptidase_S8/S53_dom"/>
</dbReference>
<reference evidence="10" key="1">
    <citation type="journal article" date="2019" name="Int. J. Syst. Evol. Microbiol.">
        <title>The Global Catalogue of Microorganisms (GCM) 10K type strain sequencing project: providing services to taxonomists for standard genome sequencing and annotation.</title>
        <authorList>
            <consortium name="The Broad Institute Genomics Platform"/>
            <consortium name="The Broad Institute Genome Sequencing Center for Infectious Disease"/>
            <person name="Wu L."/>
            <person name="Ma J."/>
        </authorList>
    </citation>
    <scope>NUCLEOTIDE SEQUENCE [LARGE SCALE GENOMIC DNA]</scope>
    <source>
        <strain evidence="10">CGMCC 1.9106</strain>
    </source>
</reference>
<dbReference type="PROSITE" id="PS00136">
    <property type="entry name" value="SUBTILASE_ASP"/>
    <property type="match status" value="1"/>
</dbReference>
<dbReference type="RefSeq" id="WP_376806576.1">
    <property type="nucleotide sequence ID" value="NZ_JBHTAC010000010.1"/>
</dbReference>
<keyword evidence="3 5" id="KW-0378">Hydrolase</keyword>
<feature type="transmembrane region" description="Helical" evidence="6">
    <location>
        <begin position="331"/>
        <end position="349"/>
    </location>
</feature>
<evidence type="ECO:0000313" key="10">
    <source>
        <dbReference type="Proteomes" id="UP001596392"/>
    </source>
</evidence>
<evidence type="ECO:0000259" key="8">
    <source>
        <dbReference type="Pfam" id="PF00082"/>
    </source>
</evidence>
<keyword evidence="6" id="KW-0472">Membrane</keyword>
<dbReference type="PRINTS" id="PR00723">
    <property type="entry name" value="SUBTILISIN"/>
</dbReference>
<evidence type="ECO:0000256" key="7">
    <source>
        <dbReference type="SAM" id="SignalP"/>
    </source>
</evidence>
<comment type="similarity">
    <text evidence="1 5">Belongs to the peptidase S8 family.</text>
</comment>